<dbReference type="SUPFAM" id="SSF48371">
    <property type="entry name" value="ARM repeat"/>
    <property type="match status" value="1"/>
</dbReference>
<keyword evidence="2" id="KW-1185">Reference proteome</keyword>
<dbReference type="SMART" id="SM00567">
    <property type="entry name" value="EZ_HEAT"/>
    <property type="match status" value="2"/>
</dbReference>
<dbReference type="InterPro" id="IPR004155">
    <property type="entry name" value="PBS_lyase_HEAT"/>
</dbReference>
<evidence type="ECO:0000313" key="1">
    <source>
        <dbReference type="EMBL" id="RAQ30308.1"/>
    </source>
</evidence>
<organism evidence="1 2">
    <name type="scientific">Hydrogeniiclostridium mannosilyticum</name>
    <dbReference type="NCBI Taxonomy" id="2764322"/>
    <lineage>
        <taxon>Bacteria</taxon>
        <taxon>Bacillati</taxon>
        <taxon>Bacillota</taxon>
        <taxon>Clostridia</taxon>
        <taxon>Eubacteriales</taxon>
        <taxon>Acutalibacteraceae</taxon>
        <taxon>Hydrogeniiclostridium</taxon>
    </lineage>
</organism>
<reference evidence="1 2" key="1">
    <citation type="submission" date="2018-06" db="EMBL/GenBank/DDBJ databases">
        <title>Noncontiguous genome sequence of Ruminococcaceae bacterium ASD2818.</title>
        <authorList>
            <person name="Chaplin A.V."/>
            <person name="Sokolova S.R."/>
            <person name="Kochetkova T.O."/>
            <person name="Goltsov A.Y."/>
            <person name="Trofimov D.Y."/>
            <person name="Efimov B.A."/>
        </authorList>
    </citation>
    <scope>NUCLEOTIDE SEQUENCE [LARGE SCALE GENOMIC DNA]</scope>
    <source>
        <strain evidence="1 2">ASD2818</strain>
    </source>
</reference>
<comment type="caution">
    <text evidence="1">The sequence shown here is derived from an EMBL/GenBank/DDBJ whole genome shotgun (WGS) entry which is preliminary data.</text>
</comment>
<dbReference type="Gene3D" id="1.25.10.10">
    <property type="entry name" value="Leucine-rich Repeat Variant"/>
    <property type="match status" value="1"/>
</dbReference>
<dbReference type="RefSeq" id="WP_112331505.1">
    <property type="nucleotide sequence ID" value="NZ_QLYR01000001.1"/>
</dbReference>
<protein>
    <recommendedName>
        <fullName evidence="3">HEAT repeat domain-containing protein</fullName>
    </recommendedName>
</protein>
<sequence>MSDVMLKAEKLVEKKKWEKLKNKFLYGSDETRLALAAACGASDTDEACNILISLLHDENAQVQLTAVKSLGKIGDDHATAQLQWLLSQTSEDKKELIAAIHDAIKHVKNKQ</sequence>
<gene>
    <name evidence="1" type="ORF">DPQ25_02040</name>
</gene>
<dbReference type="InterPro" id="IPR011989">
    <property type="entry name" value="ARM-like"/>
</dbReference>
<evidence type="ECO:0000313" key="2">
    <source>
        <dbReference type="Proteomes" id="UP000249377"/>
    </source>
</evidence>
<accession>A0A328UFM0</accession>
<dbReference type="Pfam" id="PF13646">
    <property type="entry name" value="HEAT_2"/>
    <property type="match status" value="1"/>
</dbReference>
<proteinExistence type="predicted"/>
<name>A0A328UFM0_9FIRM</name>
<dbReference type="Proteomes" id="UP000249377">
    <property type="component" value="Unassembled WGS sequence"/>
</dbReference>
<evidence type="ECO:0008006" key="3">
    <source>
        <dbReference type="Google" id="ProtNLM"/>
    </source>
</evidence>
<dbReference type="InterPro" id="IPR016024">
    <property type="entry name" value="ARM-type_fold"/>
</dbReference>
<dbReference type="AlphaFoldDB" id="A0A328UFM0"/>
<dbReference type="EMBL" id="QLYR01000001">
    <property type="protein sequence ID" value="RAQ30308.1"/>
    <property type="molecule type" value="Genomic_DNA"/>
</dbReference>